<dbReference type="VEuPathDB" id="CryptoDB:Cvel_16242"/>
<organism evidence="4">
    <name type="scientific">Chromera velia CCMP2878</name>
    <dbReference type="NCBI Taxonomy" id="1169474"/>
    <lineage>
        <taxon>Eukaryota</taxon>
        <taxon>Sar</taxon>
        <taxon>Alveolata</taxon>
        <taxon>Colpodellida</taxon>
        <taxon>Chromeraceae</taxon>
        <taxon>Chromera</taxon>
    </lineage>
</organism>
<dbReference type="InterPro" id="IPR013083">
    <property type="entry name" value="Znf_RING/FYVE/PHD"/>
</dbReference>
<feature type="compositionally biased region" description="Acidic residues" evidence="2">
    <location>
        <begin position="778"/>
        <end position="788"/>
    </location>
</feature>
<accession>A0A0G4FCW5</accession>
<dbReference type="Gene3D" id="3.30.40.10">
    <property type="entry name" value="Zinc/RING finger domain, C3HC4 (zinc finger)"/>
    <property type="match status" value="1"/>
</dbReference>
<dbReference type="InterPro" id="IPR002035">
    <property type="entry name" value="VWF_A"/>
</dbReference>
<dbReference type="Pfam" id="PF00092">
    <property type="entry name" value="VWA"/>
    <property type="match status" value="1"/>
</dbReference>
<feature type="compositionally biased region" description="Polar residues" evidence="2">
    <location>
        <begin position="799"/>
        <end position="808"/>
    </location>
</feature>
<dbReference type="PRINTS" id="PR01415">
    <property type="entry name" value="ANKYRIN"/>
</dbReference>
<dbReference type="SUPFAM" id="SSF57850">
    <property type="entry name" value="RING/U-box"/>
    <property type="match status" value="1"/>
</dbReference>
<keyword evidence="1" id="KW-0040">ANK repeat</keyword>
<evidence type="ECO:0000256" key="2">
    <source>
        <dbReference type="SAM" id="MobiDB-lite"/>
    </source>
</evidence>
<name>A0A0G4FCW5_9ALVE</name>
<dbReference type="PANTHER" id="PTHR24118:SF100">
    <property type="entry name" value="FYVE-TYPE DOMAIN-CONTAINING PROTEIN"/>
    <property type="match status" value="1"/>
</dbReference>
<feature type="domain" description="VWFA" evidence="3">
    <location>
        <begin position="140"/>
        <end position="336"/>
    </location>
</feature>
<dbReference type="InterPro" id="IPR036465">
    <property type="entry name" value="vWFA_dom_sf"/>
</dbReference>
<protein>
    <recommendedName>
        <fullName evidence="3">VWFA domain-containing protein</fullName>
    </recommendedName>
</protein>
<feature type="repeat" description="ANK" evidence="1">
    <location>
        <begin position="1107"/>
        <end position="1139"/>
    </location>
</feature>
<dbReference type="SUPFAM" id="SSF48403">
    <property type="entry name" value="Ankyrin repeat"/>
    <property type="match status" value="3"/>
</dbReference>
<dbReference type="PROSITE" id="PS50234">
    <property type="entry name" value="VWFA"/>
    <property type="match status" value="1"/>
</dbReference>
<feature type="compositionally biased region" description="Low complexity" evidence="2">
    <location>
        <begin position="588"/>
        <end position="597"/>
    </location>
</feature>
<feature type="repeat" description="ANK" evidence="1">
    <location>
        <begin position="712"/>
        <end position="745"/>
    </location>
</feature>
<feature type="repeat" description="ANK" evidence="1">
    <location>
        <begin position="1143"/>
        <end position="1175"/>
    </location>
</feature>
<evidence type="ECO:0000259" key="3">
    <source>
        <dbReference type="PROSITE" id="PS50234"/>
    </source>
</evidence>
<dbReference type="Gene3D" id="3.90.176.10">
    <property type="entry name" value="Toxin ADP-ribosyltransferase, Chain A, domain 1"/>
    <property type="match status" value="1"/>
</dbReference>
<dbReference type="InterPro" id="IPR036770">
    <property type="entry name" value="Ankyrin_rpt-contain_sf"/>
</dbReference>
<proteinExistence type="predicted"/>
<dbReference type="Pfam" id="PF12796">
    <property type="entry name" value="Ank_2"/>
    <property type="match status" value="3"/>
</dbReference>
<feature type="repeat" description="ANK" evidence="1">
    <location>
        <begin position="1248"/>
        <end position="1280"/>
    </location>
</feature>
<dbReference type="SMART" id="SM00327">
    <property type="entry name" value="VWA"/>
    <property type="match status" value="1"/>
</dbReference>
<dbReference type="EMBL" id="CDMZ01000267">
    <property type="protein sequence ID" value="CEM10572.1"/>
    <property type="molecule type" value="Genomic_DNA"/>
</dbReference>
<feature type="region of interest" description="Disordered" evidence="2">
    <location>
        <begin position="566"/>
        <end position="605"/>
    </location>
</feature>
<dbReference type="PROSITE" id="PS50088">
    <property type="entry name" value="ANK_REPEAT"/>
    <property type="match status" value="5"/>
</dbReference>
<dbReference type="SMART" id="SM00248">
    <property type="entry name" value="ANK"/>
    <property type="match status" value="9"/>
</dbReference>
<gene>
    <name evidence="4" type="ORF">Cvel_16242</name>
</gene>
<sequence>MDREQLTAELQCPITLELLEDPITLPCCGRACSRAALVTSAEVAQICPLCRSSFEDLGFDPTEAVRNRSLQDILSLLAQPEQPEGNLLEILPEDPDAAPTVTAAYAPLAVPTTTAKDVDRVARLQIRITNAPRLGLRRVLAVLLVDQSGSMSGSPWRQVSTALKHIVAMSRSAHLSHVALSVATYQSNASLLSTEGPLQSVMDRIDAVRAGGGTSFRAAFDAACVAIRQAAQSDACPENVHIVFMTDGQASESRDGLADEFSSVLSRLRASLAQQSPQGSAPDITVHAVGFSSGCDKVLLEQIREAGNHRGQYRYAEPGDTEEALCARLTGFFEMIGAHGGCDVTVANAVSSGVMGGNGEGAGNAHQNQQCWRFLGASGQELTDGNEVTLQLRTKPDGTGTATAWVAMRTDTPASAVLPVAITVRGGGNPSGAGGEGGVEERGPPDYSLLAVEDTSFAAVDAVRRAWVGVRIHRVADEAIDLVRRGTTPAGEGASTAPLPAAAVRLAASLLANRIRAVDSVASDAHDRVPALLEQLAVLREWEGPQSASGVNVGRLQDISSASAFSSGKVRVEAPRPEPTTGAPSTVGRTAAPTQRTGRGRRTAGGSVLTVDAPVEEVSAKIDLKGEGRSLLQQSIVEWGMKKNCGGNARSALEGSCPDPSGWKAAVCERDLDGNTAVHLAAAFGQADTLKAFTDAVGPLPKRKVLSARNAQGETPLTLAIKRRGFDRTVRVLIEMGARIDEEARVERLIRFALREGYTRTASMLEELSVSGSLLLPEADDEGEEGDEGVSGGVGSTKEGGSQSQSQLPPLEVDESMSLAMVLARVEHASAAGRPVGWGSVMRSALRHCSVDLLRRAAKEMGEEGAAEEAMDPEWVFTDCFPKKPDAPDTQEWLDLLRAALEVAPKAASARLVSTEDTLLHRAVEKGSLPHCEFIVDKAGVWVDERNRLGNTALYVACAKKYPCIVDYLIDSGADVNAANLKVMVPIGVSIQMGTLRLVERLLAAGAMIDGPGTVTTRGDTLVHLAVRNNQPGILALLLDQCDPDQLLQTASVDGFNPLQAAVEGDRTECLSLLLDAAEQHAKRGVPGFGGEGYINSVTAADGPVLPGSTAVHLAVHYGRHRTLALLLRRGADGNSQAGAAKDKITPLHRAAHCKDATAVHLLVSHGVDTTLRDASGRTAGSYASGDPAVTDALCGPTVVPLRAFAVGYSDAATNAACAAVVKEARETAAEPGMLSVLRVLDGPLDDDGSTAVQIAAAHGNATAVEVLVGLGADVKREDAGGVNAVAWAQMRNSHSLKDAVGDVPGSPLPSAARVAEVRKRRGGADAMAVFLAPRPATRNVELPTLQSSITDRLVLLGEQGSTVGGDADTALALLRSCSVQTAAPDRVRLGPSAEVIPKEQLELDMWVSKIATARAVASGVTEPRTAYLLTLHAATRNGSLLRSLNDELASAPPSGLIADVPGNRRSLVDFGAVLRDALESLPTAAQMGGELYMAAPRTLPRSEVAPGCVLRLHGFASAVPAWQSAVAAVDALARTAAPPKSVLPEFGGGKGVVFVITKSVSGRQVGKHAYGDEGEVMFLPGTAFVVRNWYRGDVVALGQANIRDRSYRIDDEDELAAVAAGRGGLIVSLEEV</sequence>
<evidence type="ECO:0000313" key="4">
    <source>
        <dbReference type="EMBL" id="CEM10572.1"/>
    </source>
</evidence>
<feature type="region of interest" description="Disordered" evidence="2">
    <location>
        <begin position="778"/>
        <end position="809"/>
    </location>
</feature>
<dbReference type="CDD" id="cd00198">
    <property type="entry name" value="vWFA"/>
    <property type="match status" value="1"/>
</dbReference>
<dbReference type="Gene3D" id="3.40.50.410">
    <property type="entry name" value="von Willebrand factor, type A domain"/>
    <property type="match status" value="1"/>
</dbReference>
<dbReference type="PANTHER" id="PTHR24118">
    <property type="entry name" value="POTE ANKYRIN DOMAIN"/>
    <property type="match status" value="1"/>
</dbReference>
<dbReference type="PROSITE" id="PS50297">
    <property type="entry name" value="ANK_REP_REGION"/>
    <property type="match status" value="5"/>
</dbReference>
<dbReference type="SUPFAM" id="SSF53300">
    <property type="entry name" value="vWA-like"/>
    <property type="match status" value="1"/>
</dbReference>
<dbReference type="Gene3D" id="1.25.40.20">
    <property type="entry name" value="Ankyrin repeat-containing domain"/>
    <property type="match status" value="4"/>
</dbReference>
<reference evidence="4" key="1">
    <citation type="submission" date="2014-11" db="EMBL/GenBank/DDBJ databases">
        <authorList>
            <person name="Otto D Thomas"/>
            <person name="Naeem Raeece"/>
        </authorList>
    </citation>
    <scope>NUCLEOTIDE SEQUENCE</scope>
</reference>
<dbReference type="InterPro" id="IPR002110">
    <property type="entry name" value="Ankyrin_rpt"/>
</dbReference>
<evidence type="ECO:0000256" key="1">
    <source>
        <dbReference type="PROSITE-ProRule" id="PRU00023"/>
    </source>
</evidence>
<feature type="repeat" description="ANK" evidence="1">
    <location>
        <begin position="949"/>
        <end position="981"/>
    </location>
</feature>